<keyword evidence="1" id="KW-0472">Membrane</keyword>
<feature type="transmembrane region" description="Helical" evidence="1">
    <location>
        <begin position="89"/>
        <end position="108"/>
    </location>
</feature>
<reference evidence="2 3" key="1">
    <citation type="submission" date="2021-05" db="EMBL/GenBank/DDBJ databases">
        <title>The draft genome of Geobacter chapellei DSM 13688.</title>
        <authorList>
            <person name="Xu Z."/>
            <person name="Masuda Y."/>
            <person name="Itoh H."/>
            <person name="Senoo K."/>
        </authorList>
    </citation>
    <scope>NUCLEOTIDE SEQUENCE [LARGE SCALE GENOMIC DNA]</scope>
    <source>
        <strain evidence="2 3">DSM 13688</strain>
    </source>
</reference>
<feature type="transmembrane region" description="Helical" evidence="1">
    <location>
        <begin position="6"/>
        <end position="28"/>
    </location>
</feature>
<keyword evidence="1" id="KW-0812">Transmembrane</keyword>
<protein>
    <submittedName>
        <fullName evidence="2">AzlD domain-containing protein</fullName>
    </submittedName>
</protein>
<evidence type="ECO:0000256" key="1">
    <source>
        <dbReference type="SAM" id="Phobius"/>
    </source>
</evidence>
<gene>
    <name evidence="2" type="ORF">KJB30_02160</name>
</gene>
<organism evidence="2 3">
    <name type="scientific">Pelotalea chapellei</name>
    <dbReference type="NCBI Taxonomy" id="44671"/>
    <lineage>
        <taxon>Bacteria</taxon>
        <taxon>Pseudomonadati</taxon>
        <taxon>Thermodesulfobacteriota</taxon>
        <taxon>Desulfuromonadia</taxon>
        <taxon>Geobacterales</taxon>
        <taxon>Geobacteraceae</taxon>
        <taxon>Pelotalea</taxon>
    </lineage>
</organism>
<proteinExistence type="predicted"/>
<sequence>MKMPDYLYLVLGMGLATYLPRMLPLMILSRRRLHPWLKEWLELIPAAILSALIAPMLFTQSTPRLLFLGKPELLAAVPTLLFAIKTRSLAGTVIIGMLAYWAVGILQVP</sequence>
<name>A0ABS5U4H7_9BACT</name>
<keyword evidence="1" id="KW-1133">Transmembrane helix</keyword>
<feature type="transmembrane region" description="Helical" evidence="1">
    <location>
        <begin position="40"/>
        <end position="59"/>
    </location>
</feature>
<dbReference type="RefSeq" id="WP_214296299.1">
    <property type="nucleotide sequence ID" value="NZ_JAHDYS010000002.1"/>
</dbReference>
<keyword evidence="3" id="KW-1185">Reference proteome</keyword>
<evidence type="ECO:0000313" key="2">
    <source>
        <dbReference type="EMBL" id="MBT1070579.1"/>
    </source>
</evidence>
<dbReference type="EMBL" id="JAHDYS010000002">
    <property type="protein sequence ID" value="MBT1070579.1"/>
    <property type="molecule type" value="Genomic_DNA"/>
</dbReference>
<dbReference type="Proteomes" id="UP000784128">
    <property type="component" value="Unassembled WGS sequence"/>
</dbReference>
<accession>A0ABS5U4H7</accession>
<comment type="caution">
    <text evidence="2">The sequence shown here is derived from an EMBL/GenBank/DDBJ whole genome shotgun (WGS) entry which is preliminary data.</text>
</comment>
<dbReference type="Pfam" id="PF05437">
    <property type="entry name" value="AzlD"/>
    <property type="match status" value="1"/>
</dbReference>
<dbReference type="InterPro" id="IPR008407">
    <property type="entry name" value="Brnchd-chn_aa_trnsp_AzlD"/>
</dbReference>
<evidence type="ECO:0000313" key="3">
    <source>
        <dbReference type="Proteomes" id="UP000784128"/>
    </source>
</evidence>